<dbReference type="EMBL" id="JXJN01023126">
    <property type="status" value="NOT_ANNOTATED_CDS"/>
    <property type="molecule type" value="Genomic_DNA"/>
</dbReference>
<dbReference type="PANTHER" id="PTHR10707:SF10">
    <property type="entry name" value="CYTOCHROME C OXIDASE SUBUNIT 4"/>
    <property type="match status" value="1"/>
</dbReference>
<evidence type="ECO:0000256" key="4">
    <source>
        <dbReference type="ARBA" id="ARBA00022792"/>
    </source>
</evidence>
<dbReference type="GO" id="GO:0016491">
    <property type="term" value="F:oxidoreductase activity"/>
    <property type="evidence" value="ECO:0007669"/>
    <property type="project" value="UniProtKB-KW"/>
</dbReference>
<keyword evidence="6 10" id="KW-1133">Transmembrane helix</keyword>
<dbReference type="UniPathway" id="UPA00705"/>
<proteinExistence type="inferred from homology"/>
<sequence>MALRVLDMALRRQLAAQVVRCPQIGSVASVHTLDKIGKREIVGYGWNGTACYYDRADYPMPAVRFREPTNEINNLRQKEKGDWKKMSIDEKKALYRASFCQTFAEIQAPTGEFKQHFGVGLLFTAMAIWVAIFMNLFVYDEMPVTFDEEHKKAQLKRMIDLEMNPVTGLASKWDYQNNRWNSKYLKLIMDKRQNEKISKKIYNNTTKTEIVFNNEKVDFHGGERNFSHNLIFMELSGLSRY</sequence>
<evidence type="ECO:0000256" key="5">
    <source>
        <dbReference type="ARBA" id="ARBA00022946"/>
    </source>
</evidence>
<comment type="subunit">
    <text evidence="10">Component of the cytochrome c oxidase (complex IV, CIV), a multisubunit enzyme composed of 14 subunits.</text>
</comment>
<dbReference type="CDD" id="cd00922">
    <property type="entry name" value="Cyt_c_Oxidase_IV"/>
    <property type="match status" value="1"/>
</dbReference>
<name>A0A1B0BZG1_9MUSC</name>
<keyword evidence="12" id="KW-1185">Reference proteome</keyword>
<evidence type="ECO:0000256" key="2">
    <source>
        <dbReference type="ARBA" id="ARBA00008135"/>
    </source>
</evidence>
<comment type="subcellular location">
    <subcellularLocation>
        <location evidence="1 10">Mitochondrion inner membrane</location>
        <topology evidence="1 10">Single-pass membrane protein</topology>
    </subcellularLocation>
</comment>
<evidence type="ECO:0000256" key="9">
    <source>
        <dbReference type="ARBA" id="ARBA00023136"/>
    </source>
</evidence>
<keyword evidence="3 10" id="KW-0812">Transmembrane</keyword>
<dbReference type="AlphaFoldDB" id="A0A1B0BZG1"/>
<reference evidence="11" key="2">
    <citation type="submission" date="2020-05" db="UniProtKB">
        <authorList>
            <consortium name="EnsemblMetazoa"/>
        </authorList>
    </citation>
    <scope>IDENTIFICATION</scope>
    <source>
        <strain evidence="11">IAEA</strain>
    </source>
</reference>
<comment type="pathway">
    <text evidence="10">Energy metabolism; oxidative phosphorylation.</text>
</comment>
<evidence type="ECO:0000256" key="3">
    <source>
        <dbReference type="ARBA" id="ARBA00022692"/>
    </source>
</evidence>
<protein>
    <recommendedName>
        <fullName evidence="10">Cytochrome c oxidase subunit 4</fullName>
    </recommendedName>
</protein>
<keyword evidence="5" id="KW-0809">Transit peptide</keyword>
<evidence type="ECO:0000313" key="12">
    <source>
        <dbReference type="Proteomes" id="UP000092460"/>
    </source>
</evidence>
<feature type="transmembrane region" description="Helical" evidence="10">
    <location>
        <begin position="117"/>
        <end position="139"/>
    </location>
</feature>
<dbReference type="STRING" id="67801.A0A1B0BZG1"/>
<dbReference type="GO" id="GO:0005743">
    <property type="term" value="C:mitochondrial inner membrane"/>
    <property type="evidence" value="ECO:0007669"/>
    <property type="project" value="UniProtKB-SubCell"/>
</dbReference>
<keyword evidence="7" id="KW-0560">Oxidoreductase</keyword>
<reference evidence="12" key="1">
    <citation type="submission" date="2015-01" db="EMBL/GenBank/DDBJ databases">
        <authorList>
            <person name="Aksoy S."/>
            <person name="Warren W."/>
            <person name="Wilson R.K."/>
        </authorList>
    </citation>
    <scope>NUCLEOTIDE SEQUENCE [LARGE SCALE GENOMIC DNA]</scope>
    <source>
        <strain evidence="12">IAEA</strain>
    </source>
</reference>
<evidence type="ECO:0000256" key="6">
    <source>
        <dbReference type="ARBA" id="ARBA00022989"/>
    </source>
</evidence>
<dbReference type="Gene3D" id="1.10.442.10">
    <property type="entry name" value="Cytochrome c oxidase subunit IV"/>
    <property type="match status" value="1"/>
</dbReference>
<dbReference type="VEuPathDB" id="VectorBase:GPPI045071"/>
<dbReference type="InterPro" id="IPR013288">
    <property type="entry name" value="Cyt_c_oxidase_su4"/>
</dbReference>
<keyword evidence="8 10" id="KW-0496">Mitochondrion</keyword>
<evidence type="ECO:0000256" key="1">
    <source>
        <dbReference type="ARBA" id="ARBA00004434"/>
    </source>
</evidence>
<organism evidence="11 12">
    <name type="scientific">Glossina palpalis gambiensis</name>
    <dbReference type="NCBI Taxonomy" id="67801"/>
    <lineage>
        <taxon>Eukaryota</taxon>
        <taxon>Metazoa</taxon>
        <taxon>Ecdysozoa</taxon>
        <taxon>Arthropoda</taxon>
        <taxon>Hexapoda</taxon>
        <taxon>Insecta</taxon>
        <taxon>Pterygota</taxon>
        <taxon>Neoptera</taxon>
        <taxon>Endopterygota</taxon>
        <taxon>Diptera</taxon>
        <taxon>Brachycera</taxon>
        <taxon>Muscomorpha</taxon>
        <taxon>Hippoboscoidea</taxon>
        <taxon>Glossinidae</taxon>
        <taxon>Glossina</taxon>
    </lineage>
</organism>
<dbReference type="InterPro" id="IPR036639">
    <property type="entry name" value="Cyt_c_oxidase_su4_sf"/>
</dbReference>
<comment type="similarity">
    <text evidence="2 10">Belongs to the cytochrome c oxidase IV family.</text>
</comment>
<comment type="function">
    <text evidence="10">Component of the cytochrome c oxidase, the last enzyme in the mitochondrial electron transport chain which drives oxidative phosphorylation.</text>
</comment>
<evidence type="ECO:0000256" key="8">
    <source>
        <dbReference type="ARBA" id="ARBA00023128"/>
    </source>
</evidence>
<accession>A0A1B0BZG1</accession>
<keyword evidence="9 10" id="KW-0472">Membrane</keyword>
<dbReference type="FunFam" id="1.10.442.10:FF:000001">
    <property type="entry name" value="Cytochrome c oxidase subunit 4 isoform 1"/>
    <property type="match status" value="1"/>
</dbReference>
<dbReference type="PRINTS" id="PR01873">
    <property type="entry name" value="CYTCOXIDASE4"/>
</dbReference>
<dbReference type="PANTHER" id="PTHR10707">
    <property type="entry name" value="CYTOCHROME C OXIDASE SUBUNIT IV"/>
    <property type="match status" value="1"/>
</dbReference>
<evidence type="ECO:0000256" key="10">
    <source>
        <dbReference type="RuleBase" id="RU367145"/>
    </source>
</evidence>
<dbReference type="SUPFAM" id="SSF81406">
    <property type="entry name" value="Mitochondrial cytochrome c oxidase subunit IV"/>
    <property type="match status" value="1"/>
</dbReference>
<evidence type="ECO:0000313" key="11">
    <source>
        <dbReference type="EnsemblMetazoa" id="GPPI045071-PA"/>
    </source>
</evidence>
<dbReference type="GO" id="GO:0045277">
    <property type="term" value="C:respiratory chain complex IV"/>
    <property type="evidence" value="ECO:0007669"/>
    <property type="project" value="InterPro"/>
</dbReference>
<dbReference type="EnsemblMetazoa" id="GPPI045071-RA">
    <property type="protein sequence ID" value="GPPI045071-PA"/>
    <property type="gene ID" value="GPPI045071"/>
</dbReference>
<dbReference type="Proteomes" id="UP000092460">
    <property type="component" value="Unassembled WGS sequence"/>
</dbReference>
<dbReference type="Pfam" id="PF02936">
    <property type="entry name" value="COX4"/>
    <property type="match status" value="1"/>
</dbReference>
<dbReference type="InterPro" id="IPR004203">
    <property type="entry name" value="Cyt_c_oxidase_su4_fam"/>
</dbReference>
<evidence type="ECO:0000256" key="7">
    <source>
        <dbReference type="ARBA" id="ARBA00023002"/>
    </source>
</evidence>
<dbReference type="GO" id="GO:0006123">
    <property type="term" value="P:mitochondrial electron transport, cytochrome c to oxygen"/>
    <property type="evidence" value="ECO:0007669"/>
    <property type="project" value="InterPro"/>
</dbReference>
<keyword evidence="4 10" id="KW-0999">Mitochondrion inner membrane</keyword>